<dbReference type="AlphaFoldDB" id="A0A2S6NEP1"/>
<name>A0A2S6NEP1_RHOGL</name>
<gene>
    <name evidence="3" type="ORF">CCS01_14985</name>
</gene>
<dbReference type="SUPFAM" id="SSF56954">
    <property type="entry name" value="Outer membrane efflux proteins (OEP)"/>
    <property type="match status" value="1"/>
</dbReference>
<evidence type="ECO:0000256" key="1">
    <source>
        <dbReference type="ARBA" id="ARBA00007613"/>
    </source>
</evidence>
<keyword evidence="4" id="KW-1185">Reference proteome</keyword>
<dbReference type="InterPro" id="IPR010131">
    <property type="entry name" value="MdtP/NodT-like"/>
</dbReference>
<evidence type="ECO:0008006" key="5">
    <source>
        <dbReference type="Google" id="ProtNLM"/>
    </source>
</evidence>
<dbReference type="Gene3D" id="1.20.1600.10">
    <property type="entry name" value="Outer membrane efflux proteins (OEP)"/>
    <property type="match status" value="1"/>
</dbReference>
<organism evidence="3 4">
    <name type="scientific">Rhodopila globiformis</name>
    <name type="common">Rhodopseudomonas globiformis</name>
    <dbReference type="NCBI Taxonomy" id="1071"/>
    <lineage>
        <taxon>Bacteria</taxon>
        <taxon>Pseudomonadati</taxon>
        <taxon>Pseudomonadota</taxon>
        <taxon>Alphaproteobacteria</taxon>
        <taxon>Acetobacterales</taxon>
        <taxon>Acetobacteraceae</taxon>
        <taxon>Rhodopila</taxon>
    </lineage>
</organism>
<keyword evidence="2" id="KW-0472">Membrane</keyword>
<keyword evidence="2" id="KW-0449">Lipoprotein</keyword>
<keyword evidence="2" id="KW-1134">Transmembrane beta strand</keyword>
<proteinExistence type="inferred from homology"/>
<dbReference type="PANTHER" id="PTHR30203">
    <property type="entry name" value="OUTER MEMBRANE CATION EFFLUX PROTEIN"/>
    <property type="match status" value="1"/>
</dbReference>
<keyword evidence="2" id="KW-0732">Signal</keyword>
<reference evidence="3 4" key="1">
    <citation type="journal article" date="2018" name="Arch. Microbiol.">
        <title>New insights into the metabolic potential of the phototrophic purple bacterium Rhodopila globiformis DSM 161(T) from its draft genome sequence and evidence for a vanadium-dependent nitrogenase.</title>
        <authorList>
            <person name="Imhoff J.F."/>
            <person name="Rahn T."/>
            <person name="Kunzel S."/>
            <person name="Neulinger S.C."/>
        </authorList>
    </citation>
    <scope>NUCLEOTIDE SEQUENCE [LARGE SCALE GENOMIC DNA]</scope>
    <source>
        <strain evidence="3 4">DSM 161</strain>
    </source>
</reference>
<keyword evidence="2" id="KW-0564">Palmitate</keyword>
<keyword evidence="2" id="KW-0812">Transmembrane</keyword>
<dbReference type="Proteomes" id="UP000239724">
    <property type="component" value="Unassembled WGS sequence"/>
</dbReference>
<dbReference type="PROSITE" id="PS51257">
    <property type="entry name" value="PROKAR_LIPOPROTEIN"/>
    <property type="match status" value="1"/>
</dbReference>
<dbReference type="Gene3D" id="2.20.200.10">
    <property type="entry name" value="Outer membrane efflux proteins (OEP)"/>
    <property type="match status" value="1"/>
</dbReference>
<comment type="caution">
    <text evidence="3">The sequence shown here is derived from an EMBL/GenBank/DDBJ whole genome shotgun (WGS) entry which is preliminary data.</text>
</comment>
<dbReference type="PANTHER" id="PTHR30203:SF25">
    <property type="entry name" value="OUTER MEMBRANE PROTEIN-RELATED"/>
    <property type="match status" value="1"/>
</dbReference>
<accession>A0A2S6NEP1</accession>
<dbReference type="RefSeq" id="WP_104519648.1">
    <property type="nucleotide sequence ID" value="NZ_NHRY01000155.1"/>
</dbReference>
<dbReference type="GO" id="GO:0005886">
    <property type="term" value="C:plasma membrane"/>
    <property type="evidence" value="ECO:0007669"/>
    <property type="project" value="UniProtKB-SubCell"/>
</dbReference>
<sequence length="513" mass="54741">MIKSLKRTLTLATALLGATALGGCTMGPNYERPAWASPASWFAGPKEAVKPPPSIPVAAPIDVNWWELFKDPELTKLERRVAAENLDVKAAAIRFSESRAQLGVARASLFPTLGANASYVREKASNEGIFAVIPGATGASAANGAQGNSAGGISTGNLAPFDLYQAGFDATWEVDLWGGIRRSVESATASSVAADEATRAALLSSLAEVARDYVQLRGTQAELAIAHENVDTARQSLNLTQQRAAGGVTTDLDVANASAQLRTTLSQIPPLEQQEAALINALSLLLGQPPNALRDELATPKPVPPVPPKVPVGFPSELARRRPDIRQAEAQLHAATANIGVAEANFYPQLSLTGSFGPQALQFSNLFNMNARQYAFGPAITIPIFEGGQLRSTLQLRKAQQREAAITFQRTVLQAWHDVDNALTAYKTEQTRRDELIQAVAQNRRALTLAQSRYAQGVADFLTVLDTERNLLATQQQLAQSTANVSANLVALYKALGGGWETDMPVTQTTASK</sequence>
<evidence type="ECO:0000256" key="2">
    <source>
        <dbReference type="RuleBase" id="RU362097"/>
    </source>
</evidence>
<feature type="signal peptide" evidence="2">
    <location>
        <begin position="1"/>
        <end position="22"/>
    </location>
</feature>
<evidence type="ECO:0000313" key="4">
    <source>
        <dbReference type="Proteomes" id="UP000239724"/>
    </source>
</evidence>
<comment type="subcellular location">
    <subcellularLocation>
        <location evidence="2">Cell membrane</location>
        <topology evidence="2">Lipid-anchor</topology>
    </subcellularLocation>
</comment>
<dbReference type="GO" id="GO:0015562">
    <property type="term" value="F:efflux transmembrane transporter activity"/>
    <property type="evidence" value="ECO:0007669"/>
    <property type="project" value="InterPro"/>
</dbReference>
<feature type="chain" id="PRO_5015376396" description="Secretion protein" evidence="2">
    <location>
        <begin position="23"/>
        <end position="513"/>
    </location>
</feature>
<comment type="similarity">
    <text evidence="1 2">Belongs to the outer membrane factor (OMF) (TC 1.B.17) family.</text>
</comment>
<dbReference type="Pfam" id="PF02321">
    <property type="entry name" value="OEP"/>
    <property type="match status" value="2"/>
</dbReference>
<dbReference type="InterPro" id="IPR003423">
    <property type="entry name" value="OMP_efflux"/>
</dbReference>
<dbReference type="EMBL" id="NHRY01000155">
    <property type="protein sequence ID" value="PPQ33088.1"/>
    <property type="molecule type" value="Genomic_DNA"/>
</dbReference>
<dbReference type="NCBIfam" id="TIGR01845">
    <property type="entry name" value="outer_NodT"/>
    <property type="match status" value="1"/>
</dbReference>
<protein>
    <recommendedName>
        <fullName evidence="5">Secretion protein</fullName>
    </recommendedName>
</protein>
<dbReference type="OrthoDB" id="9783100at2"/>
<evidence type="ECO:0000313" key="3">
    <source>
        <dbReference type="EMBL" id="PPQ33088.1"/>
    </source>
</evidence>